<sequence>MNMTCFQVPPFCRRLGMLARKSGCCCSAFGFEFDPCELAAAAAESFLFLASLLTGKCSLAIKGRGALVDLSKPRTQTNPLQKHC</sequence>
<accession>I3SG61</accession>
<name>I3SG61_MEDTR</name>
<dbReference type="EMBL" id="BT139458">
    <property type="protein sequence ID" value="AFK39253.1"/>
    <property type="molecule type" value="mRNA"/>
</dbReference>
<organism evidence="1">
    <name type="scientific">Medicago truncatula</name>
    <name type="common">Barrel medic</name>
    <name type="synonym">Medicago tribuloides</name>
    <dbReference type="NCBI Taxonomy" id="3880"/>
    <lineage>
        <taxon>Eukaryota</taxon>
        <taxon>Viridiplantae</taxon>
        <taxon>Streptophyta</taxon>
        <taxon>Embryophyta</taxon>
        <taxon>Tracheophyta</taxon>
        <taxon>Spermatophyta</taxon>
        <taxon>Magnoliopsida</taxon>
        <taxon>eudicotyledons</taxon>
        <taxon>Gunneridae</taxon>
        <taxon>Pentapetalae</taxon>
        <taxon>rosids</taxon>
        <taxon>fabids</taxon>
        <taxon>Fabales</taxon>
        <taxon>Fabaceae</taxon>
        <taxon>Papilionoideae</taxon>
        <taxon>50 kb inversion clade</taxon>
        <taxon>NPAAA clade</taxon>
        <taxon>Hologalegina</taxon>
        <taxon>IRL clade</taxon>
        <taxon>Trifolieae</taxon>
        <taxon>Medicago</taxon>
    </lineage>
</organism>
<dbReference type="AlphaFoldDB" id="I3SG61"/>
<reference evidence="1" key="1">
    <citation type="submission" date="2012-05" db="EMBL/GenBank/DDBJ databases">
        <authorList>
            <person name="Krishnakumar V."/>
            <person name="Cheung F."/>
            <person name="Xiao Y."/>
            <person name="Chan A."/>
            <person name="Moskal W.A."/>
            <person name="Town C.D."/>
        </authorList>
    </citation>
    <scope>NUCLEOTIDE SEQUENCE</scope>
</reference>
<proteinExistence type="evidence at transcript level"/>
<evidence type="ECO:0000313" key="1">
    <source>
        <dbReference type="EMBL" id="AFK39253.1"/>
    </source>
</evidence>
<protein>
    <submittedName>
        <fullName evidence="1">Uncharacterized protein</fullName>
    </submittedName>
</protein>